<dbReference type="EMBL" id="JABDTM020029673">
    <property type="protein sequence ID" value="KAH0807793.1"/>
    <property type="molecule type" value="Genomic_DNA"/>
</dbReference>
<comment type="caution">
    <text evidence="1">The sequence shown here is derived from an EMBL/GenBank/DDBJ whole genome shotgun (WGS) entry which is preliminary data.</text>
</comment>
<keyword evidence="2" id="KW-1185">Reference proteome</keyword>
<dbReference type="Proteomes" id="UP000719412">
    <property type="component" value="Unassembled WGS sequence"/>
</dbReference>
<protein>
    <submittedName>
        <fullName evidence="1">Uncharacterized protein</fullName>
    </submittedName>
</protein>
<evidence type="ECO:0000313" key="2">
    <source>
        <dbReference type="Proteomes" id="UP000719412"/>
    </source>
</evidence>
<reference evidence="1" key="1">
    <citation type="journal article" date="2020" name="J Insects Food Feed">
        <title>The yellow mealworm (Tenebrio molitor) genome: a resource for the emerging insects as food and feed industry.</title>
        <authorList>
            <person name="Eriksson T."/>
            <person name="Andere A."/>
            <person name="Kelstrup H."/>
            <person name="Emery V."/>
            <person name="Picard C."/>
        </authorList>
    </citation>
    <scope>NUCLEOTIDE SEQUENCE</scope>
    <source>
        <strain evidence="1">Stoneville</strain>
        <tissue evidence="1">Whole head</tissue>
    </source>
</reference>
<sequence>MTVIIVATMKALFPIAVLFFVFSLIGAEDHAREKRSVIRDFVENVADIFVPTDPPPPVVFNTQAPAPAPVPAYPPSYYQQPQYGQYGAYGQYGQYPYRY</sequence>
<accession>A0A8J6H450</accession>
<evidence type="ECO:0000313" key="1">
    <source>
        <dbReference type="EMBL" id="KAH0807793.1"/>
    </source>
</evidence>
<proteinExistence type="predicted"/>
<organism evidence="1 2">
    <name type="scientific">Tenebrio molitor</name>
    <name type="common">Yellow mealworm beetle</name>
    <dbReference type="NCBI Taxonomy" id="7067"/>
    <lineage>
        <taxon>Eukaryota</taxon>
        <taxon>Metazoa</taxon>
        <taxon>Ecdysozoa</taxon>
        <taxon>Arthropoda</taxon>
        <taxon>Hexapoda</taxon>
        <taxon>Insecta</taxon>
        <taxon>Pterygota</taxon>
        <taxon>Neoptera</taxon>
        <taxon>Endopterygota</taxon>
        <taxon>Coleoptera</taxon>
        <taxon>Polyphaga</taxon>
        <taxon>Cucujiformia</taxon>
        <taxon>Tenebrionidae</taxon>
        <taxon>Tenebrio</taxon>
    </lineage>
</organism>
<dbReference type="AlphaFoldDB" id="A0A8J6H450"/>
<reference evidence="1" key="2">
    <citation type="submission" date="2021-08" db="EMBL/GenBank/DDBJ databases">
        <authorList>
            <person name="Eriksson T."/>
        </authorList>
    </citation>
    <scope>NUCLEOTIDE SEQUENCE</scope>
    <source>
        <strain evidence="1">Stoneville</strain>
        <tissue evidence="1">Whole head</tissue>
    </source>
</reference>
<gene>
    <name evidence="1" type="ORF">GEV33_014999</name>
</gene>
<name>A0A8J6H450_TENMO</name>